<evidence type="ECO:0000313" key="2">
    <source>
        <dbReference type="Proteomes" id="UP000000238"/>
    </source>
</evidence>
<dbReference type="AlphaFoldDB" id="Q2SF15"/>
<proteinExistence type="predicted"/>
<keyword evidence="2" id="KW-1185">Reference proteome</keyword>
<protein>
    <submittedName>
        <fullName evidence="1">Uncharacterized protein</fullName>
    </submittedName>
</protein>
<dbReference type="KEGG" id="hch:HCH_04044"/>
<gene>
    <name evidence="1" type="ordered locus">HCH_04044</name>
</gene>
<reference evidence="1 2" key="1">
    <citation type="journal article" date="2005" name="Nucleic Acids Res.">
        <title>Genomic blueprint of Hahella chejuensis, a marine microbe producing an algicidal agent.</title>
        <authorList>
            <person name="Jeong H."/>
            <person name="Yim J.H."/>
            <person name="Lee C."/>
            <person name="Choi S.-H."/>
            <person name="Park Y.K."/>
            <person name="Yoon S.H."/>
            <person name="Hur C.-G."/>
            <person name="Kang H.-Y."/>
            <person name="Kim D."/>
            <person name="Lee H.H."/>
            <person name="Park K.H."/>
            <person name="Park S.-H."/>
            <person name="Park H.-S."/>
            <person name="Lee H.K."/>
            <person name="Oh T.K."/>
            <person name="Kim J.F."/>
        </authorList>
    </citation>
    <scope>NUCLEOTIDE SEQUENCE [LARGE SCALE GENOMIC DNA]</scope>
    <source>
        <strain evidence="1 2">KCTC 2396</strain>
    </source>
</reference>
<sequence>MKDAISKLKPAKAKAVIDSFENSWMIWEMVREAKAHGRCERKIVVDRDFSPLELEQAFRCLGLSFGSFVDKKVDMAEWFLWLVCPETIVSYAEPDPPY</sequence>
<dbReference type="OrthoDB" id="9859033at2"/>
<name>Q2SF15_HAHCH</name>
<accession>Q2SF15</accession>
<dbReference type="HOGENOM" id="CLU_2329828_0_0_6"/>
<dbReference type="EMBL" id="CP000155">
    <property type="protein sequence ID" value="ABC30759.1"/>
    <property type="molecule type" value="Genomic_DNA"/>
</dbReference>
<dbReference type="RefSeq" id="WP_011397826.1">
    <property type="nucleotide sequence ID" value="NC_007645.1"/>
</dbReference>
<dbReference type="Proteomes" id="UP000000238">
    <property type="component" value="Chromosome"/>
</dbReference>
<organism evidence="1 2">
    <name type="scientific">Hahella chejuensis (strain KCTC 2396)</name>
    <dbReference type="NCBI Taxonomy" id="349521"/>
    <lineage>
        <taxon>Bacteria</taxon>
        <taxon>Pseudomonadati</taxon>
        <taxon>Pseudomonadota</taxon>
        <taxon>Gammaproteobacteria</taxon>
        <taxon>Oceanospirillales</taxon>
        <taxon>Hahellaceae</taxon>
        <taxon>Hahella</taxon>
    </lineage>
</organism>
<dbReference type="STRING" id="349521.HCH_04044"/>
<evidence type="ECO:0000313" key="1">
    <source>
        <dbReference type="EMBL" id="ABC30759.1"/>
    </source>
</evidence>